<keyword evidence="3" id="KW-1185">Reference proteome</keyword>
<dbReference type="Proteomes" id="UP000053424">
    <property type="component" value="Unassembled WGS sequence"/>
</dbReference>
<name>A0A0C3C9R1_HEBCY</name>
<reference evidence="3" key="2">
    <citation type="submission" date="2015-01" db="EMBL/GenBank/DDBJ databases">
        <title>Evolutionary Origins and Diversification of the Mycorrhizal Mutualists.</title>
        <authorList>
            <consortium name="DOE Joint Genome Institute"/>
            <consortium name="Mycorrhizal Genomics Consortium"/>
            <person name="Kohler A."/>
            <person name="Kuo A."/>
            <person name="Nagy L.G."/>
            <person name="Floudas D."/>
            <person name="Copeland A."/>
            <person name="Barry K.W."/>
            <person name="Cichocki N."/>
            <person name="Veneault-Fourrey C."/>
            <person name="LaButti K."/>
            <person name="Lindquist E.A."/>
            <person name="Lipzen A."/>
            <person name="Lundell T."/>
            <person name="Morin E."/>
            <person name="Murat C."/>
            <person name="Riley R."/>
            <person name="Ohm R."/>
            <person name="Sun H."/>
            <person name="Tunlid A."/>
            <person name="Henrissat B."/>
            <person name="Grigoriev I.V."/>
            <person name="Hibbett D.S."/>
            <person name="Martin F."/>
        </authorList>
    </citation>
    <scope>NUCLEOTIDE SEQUENCE [LARGE SCALE GENOMIC DNA]</scope>
    <source>
        <strain evidence="3">h7</strain>
    </source>
</reference>
<accession>A0A0C3C9R1</accession>
<protein>
    <submittedName>
        <fullName evidence="2">Uncharacterized protein</fullName>
    </submittedName>
</protein>
<evidence type="ECO:0000313" key="3">
    <source>
        <dbReference type="Proteomes" id="UP000053424"/>
    </source>
</evidence>
<dbReference type="OrthoDB" id="3362336at2759"/>
<dbReference type="AlphaFoldDB" id="A0A0C3C9R1"/>
<feature type="compositionally biased region" description="Low complexity" evidence="1">
    <location>
        <begin position="31"/>
        <end position="43"/>
    </location>
</feature>
<organism evidence="2 3">
    <name type="scientific">Hebeloma cylindrosporum</name>
    <dbReference type="NCBI Taxonomy" id="76867"/>
    <lineage>
        <taxon>Eukaryota</taxon>
        <taxon>Fungi</taxon>
        <taxon>Dikarya</taxon>
        <taxon>Basidiomycota</taxon>
        <taxon>Agaricomycotina</taxon>
        <taxon>Agaricomycetes</taxon>
        <taxon>Agaricomycetidae</taxon>
        <taxon>Agaricales</taxon>
        <taxon>Agaricineae</taxon>
        <taxon>Hymenogastraceae</taxon>
        <taxon>Hebeloma</taxon>
    </lineage>
</organism>
<feature type="region of interest" description="Disordered" evidence="1">
    <location>
        <begin position="31"/>
        <end position="53"/>
    </location>
</feature>
<gene>
    <name evidence="2" type="ORF">M413DRAFT_177245</name>
</gene>
<proteinExistence type="predicted"/>
<sequence>MFPQVIRHPRHLAPCRSSLRQHSLLSIRLASTSPESTSDSTEPVLPSSPDTAKKATQTLSANKNNRRTAYLRTWEPVRSIADAWAIIRVLERKYGKIISGHFLKDYENPTKYQLMSWVVFEDPASVARIPRSGYNFSIPLPGIDKPAYEIGMEDLENLAVPAKYEPGFEIPTPEPGTGKVIGAVITPSDTEYNSSLFANRIYQNSNFRTMEAFVGWAGFSPLKPIPPRRHSIREHELFSVETEDEQIRMRAALEISARYTYMRNPGVLSPGQIAESENVSKAVEKVRKGKTMIEVEASRVESEPLGAASTTTATATPAEPSPKPSSLSPKPSESATIEAIQSKPTPAPLTPEQLEAERLAKQEMELALDVAKRLAARTAIDKERRKQPKPTVKSAKPKKNKKGAVAPQGDYFYDFVAKPPKNLTVMDRLWGLFGR</sequence>
<reference evidence="2 3" key="1">
    <citation type="submission" date="2014-04" db="EMBL/GenBank/DDBJ databases">
        <authorList>
            <consortium name="DOE Joint Genome Institute"/>
            <person name="Kuo A."/>
            <person name="Gay G."/>
            <person name="Dore J."/>
            <person name="Kohler A."/>
            <person name="Nagy L.G."/>
            <person name="Floudas D."/>
            <person name="Copeland A."/>
            <person name="Barry K.W."/>
            <person name="Cichocki N."/>
            <person name="Veneault-Fourrey C."/>
            <person name="LaButti K."/>
            <person name="Lindquist E.A."/>
            <person name="Lipzen A."/>
            <person name="Lundell T."/>
            <person name="Morin E."/>
            <person name="Murat C."/>
            <person name="Sun H."/>
            <person name="Tunlid A."/>
            <person name="Henrissat B."/>
            <person name="Grigoriev I.V."/>
            <person name="Hibbett D.S."/>
            <person name="Martin F."/>
            <person name="Nordberg H.P."/>
            <person name="Cantor M.N."/>
            <person name="Hua S.X."/>
        </authorList>
    </citation>
    <scope>NUCLEOTIDE SEQUENCE [LARGE SCALE GENOMIC DNA]</scope>
    <source>
        <strain evidence="3">h7</strain>
    </source>
</reference>
<dbReference type="EMBL" id="KN831783">
    <property type="protein sequence ID" value="KIM40326.1"/>
    <property type="molecule type" value="Genomic_DNA"/>
</dbReference>
<feature type="region of interest" description="Disordered" evidence="1">
    <location>
        <begin position="295"/>
        <end position="353"/>
    </location>
</feature>
<feature type="compositionally biased region" description="Low complexity" evidence="1">
    <location>
        <begin position="307"/>
        <end position="335"/>
    </location>
</feature>
<dbReference type="HOGENOM" id="CLU_630143_0_0_1"/>
<feature type="region of interest" description="Disordered" evidence="1">
    <location>
        <begin position="376"/>
        <end position="405"/>
    </location>
</feature>
<evidence type="ECO:0000313" key="2">
    <source>
        <dbReference type="EMBL" id="KIM40326.1"/>
    </source>
</evidence>
<evidence type="ECO:0000256" key="1">
    <source>
        <dbReference type="SAM" id="MobiDB-lite"/>
    </source>
</evidence>